<dbReference type="Proteomes" id="UP000321331">
    <property type="component" value="Unassembled WGS sequence"/>
</dbReference>
<name>A0A5C6SM48_FUSOC</name>
<protein>
    <submittedName>
        <fullName evidence="2">Uncharacterized protein</fullName>
    </submittedName>
</protein>
<dbReference type="EMBL" id="VMNF01000011">
    <property type="protein sequence ID" value="TXB99626.1"/>
    <property type="molecule type" value="Genomic_DNA"/>
</dbReference>
<accession>A0A5C6SM48</accession>
<reference evidence="2 3" key="1">
    <citation type="submission" date="2019-07" db="EMBL/GenBank/DDBJ databases">
        <title>The First High-Quality Draft Genome Sequence of the Causal Agent of the Current Panama Disease Epidemic.</title>
        <authorList>
            <person name="Warmington R.J."/>
            <person name="Kay W."/>
            <person name="Jeffries A."/>
            <person name="Bebber D."/>
            <person name="Moore K."/>
            <person name="Studholme D.J."/>
        </authorList>
    </citation>
    <scope>NUCLEOTIDE SEQUENCE [LARGE SCALE GENOMIC DNA]</scope>
    <source>
        <strain evidence="2 3">TR4</strain>
    </source>
</reference>
<organism evidence="2 3">
    <name type="scientific">Fusarium oxysporum f. sp. cubense</name>
    <dbReference type="NCBI Taxonomy" id="61366"/>
    <lineage>
        <taxon>Eukaryota</taxon>
        <taxon>Fungi</taxon>
        <taxon>Dikarya</taxon>
        <taxon>Ascomycota</taxon>
        <taxon>Pezizomycotina</taxon>
        <taxon>Sordariomycetes</taxon>
        <taxon>Hypocreomycetidae</taxon>
        <taxon>Hypocreales</taxon>
        <taxon>Nectriaceae</taxon>
        <taxon>Fusarium</taxon>
        <taxon>Fusarium oxysporum species complex</taxon>
    </lineage>
</organism>
<gene>
    <name evidence="2" type="ORF">FocTR4_00014475</name>
</gene>
<proteinExistence type="predicted"/>
<comment type="caution">
    <text evidence="2">The sequence shown here is derived from an EMBL/GenBank/DDBJ whole genome shotgun (WGS) entry which is preliminary data.</text>
</comment>
<sequence>MVDRGGCTRNIRLSQVGLSSGCRVEDREGRKKEKKTTRKKKQRERERSTTSRIKSKLGWVIIWWSRKWKLVDEEKRKTKWERGQGQARGDTEAKTGTVGQSISLGARDSYCSSIV</sequence>
<feature type="compositionally biased region" description="Basic residues" evidence="1">
    <location>
        <begin position="32"/>
        <end position="42"/>
    </location>
</feature>
<evidence type="ECO:0000313" key="3">
    <source>
        <dbReference type="Proteomes" id="UP000321331"/>
    </source>
</evidence>
<evidence type="ECO:0000313" key="2">
    <source>
        <dbReference type="EMBL" id="TXB99626.1"/>
    </source>
</evidence>
<evidence type="ECO:0000256" key="1">
    <source>
        <dbReference type="SAM" id="MobiDB-lite"/>
    </source>
</evidence>
<dbReference type="AlphaFoldDB" id="A0A5C6SM48"/>
<feature type="region of interest" description="Disordered" evidence="1">
    <location>
        <begin position="18"/>
        <end position="51"/>
    </location>
</feature>